<dbReference type="GO" id="GO:0005886">
    <property type="term" value="C:plasma membrane"/>
    <property type="evidence" value="ECO:0007669"/>
    <property type="project" value="UniProtKB-SubCell"/>
</dbReference>
<dbReference type="GO" id="GO:0055085">
    <property type="term" value="P:transmembrane transport"/>
    <property type="evidence" value="ECO:0007669"/>
    <property type="project" value="UniProtKB-UniRule"/>
</dbReference>
<reference evidence="8 9" key="1">
    <citation type="submission" date="2016-11" db="EMBL/GenBank/DDBJ databases">
        <authorList>
            <person name="Jaros S."/>
            <person name="Januszkiewicz K."/>
            <person name="Wedrychowicz H."/>
        </authorList>
    </citation>
    <scope>NUCLEOTIDE SEQUENCE [LARGE SCALE GENOMIC DNA]</scope>
    <source>
        <strain evidence="8 9">DSM 17459</strain>
    </source>
</reference>
<evidence type="ECO:0000259" key="7">
    <source>
        <dbReference type="Pfam" id="PF02687"/>
    </source>
</evidence>
<gene>
    <name evidence="8" type="ORF">SAMN02745158_03749</name>
</gene>
<evidence type="ECO:0000256" key="2">
    <source>
        <dbReference type="ARBA" id="ARBA00022475"/>
    </source>
</evidence>
<keyword evidence="3 6" id="KW-0812">Transmembrane</keyword>
<dbReference type="InterPro" id="IPR027022">
    <property type="entry name" value="ABC_permease_BceB-typ"/>
</dbReference>
<keyword evidence="5 6" id="KW-0472">Membrane</keyword>
<evidence type="ECO:0000256" key="6">
    <source>
        <dbReference type="PIRNR" id="PIRNR018968"/>
    </source>
</evidence>
<comment type="similarity">
    <text evidence="6">Belongs to the ABC-4 integral membrane protein family.</text>
</comment>
<dbReference type="PANTHER" id="PTHR46795:SF3">
    <property type="entry name" value="ABC TRANSPORTER PERMEASE"/>
    <property type="match status" value="1"/>
</dbReference>
<evidence type="ECO:0000256" key="3">
    <source>
        <dbReference type="ARBA" id="ARBA00022692"/>
    </source>
</evidence>
<keyword evidence="4 6" id="KW-1133">Transmembrane helix</keyword>
<dbReference type="OrthoDB" id="9781780at2"/>
<evidence type="ECO:0000256" key="5">
    <source>
        <dbReference type="ARBA" id="ARBA00023136"/>
    </source>
</evidence>
<feature type="transmembrane region" description="Helical" evidence="6">
    <location>
        <begin position="20"/>
        <end position="40"/>
    </location>
</feature>
<feature type="domain" description="ABC3 transporter permease C-terminal" evidence="7">
    <location>
        <begin position="60"/>
        <end position="167"/>
    </location>
</feature>
<organism evidence="8 9">
    <name type="scientific">Lactonifactor longoviformis DSM 17459</name>
    <dbReference type="NCBI Taxonomy" id="1122155"/>
    <lineage>
        <taxon>Bacteria</taxon>
        <taxon>Bacillati</taxon>
        <taxon>Bacillota</taxon>
        <taxon>Clostridia</taxon>
        <taxon>Eubacteriales</taxon>
        <taxon>Clostridiaceae</taxon>
        <taxon>Lactonifactor</taxon>
    </lineage>
</organism>
<protein>
    <submittedName>
        <fullName evidence="8">Putative ABC transport system permease protein</fullName>
    </submittedName>
</protein>
<feature type="transmembrane region" description="Helical" evidence="6">
    <location>
        <begin position="60"/>
        <end position="80"/>
    </location>
</feature>
<feature type="transmembrane region" description="Helical" evidence="6">
    <location>
        <begin position="590"/>
        <end position="613"/>
    </location>
</feature>
<sequence length="661" mass="73467">MKVSSMAIKNVRRNYSFYSLYFFSVALVLAVFFCFVSFSMNEVILEKISSDGRVETMCRAVAVFVIAFVVFYMSYANQFFMRRRMKELGIYALLGYTKTRMLCLLTLENMLICAGGICAALPAGGLLHKGAVWGITAALGLAVDSSRIPLINLKAAAFCLLTVLAVLAALTLSNARLLWRSTLMETIRMERRTEKPFRIRPTAGVFGMLLLLAGYGLALDMGRGKASCWYRIGFSPIALLTMLLAVVGTALFILSFLPFVCNMFRDRKNIFYRENTIITVPKFMSRLRTNAKSLILLILLSGGTLAVFGATVLSVWYPLVSLERIIPSSMEFRVLDRGEKTAALEALDKTVGSGGYEFCETIVRKVKAASERLPAEYGISADKGREAGFECIRETDYESLRGLQGKKNNLPSLRTNECVLIKYRPDPSKRDIGAVYALETGGRRTCKVTVKDTSLENPIGFANSVGTLVVTDEVFEELGAGSAESYTVMSIGGRGLRTKKQAYEALRPILSGNPYFVSAFQRKSELIKLNSSTLLLISFAAVIFLIATGSILYFQTVSAAVYDRPDYEIMGRMGYNYDMIKRAVRSQVQIYFLVPFLMGTLHSVFALFCYKSALMDDLLGKSSAVLVPLLCAIGSYSLIYLIYYQVTKRACYRIILKEKGR</sequence>
<evidence type="ECO:0000313" key="8">
    <source>
        <dbReference type="EMBL" id="SHF44041.1"/>
    </source>
</evidence>
<feature type="transmembrane region" description="Helical" evidence="6">
    <location>
        <begin position="101"/>
        <end position="123"/>
    </location>
</feature>
<feature type="transmembrane region" description="Helical" evidence="6">
    <location>
        <begin position="155"/>
        <end position="179"/>
    </location>
</feature>
<comment type="subcellular location">
    <subcellularLocation>
        <location evidence="1 6">Cell membrane</location>
        <topology evidence="1 6">Multi-pass membrane protein</topology>
    </subcellularLocation>
</comment>
<dbReference type="InterPro" id="IPR052536">
    <property type="entry name" value="ABC-4_Integral_Memb_Prot"/>
</dbReference>
<dbReference type="STRING" id="1122155.SAMN02745158_03749"/>
<feature type="transmembrane region" description="Helical" evidence="6">
    <location>
        <begin position="534"/>
        <end position="554"/>
    </location>
</feature>
<feature type="transmembrane region" description="Helical" evidence="6">
    <location>
        <begin position="294"/>
        <end position="319"/>
    </location>
</feature>
<dbReference type="InterPro" id="IPR003838">
    <property type="entry name" value="ABC3_permease_C"/>
</dbReference>
<keyword evidence="2 6" id="KW-1003">Cell membrane</keyword>
<name>A0A1M5BNI7_9CLOT</name>
<feature type="transmembrane region" description="Helical" evidence="6">
    <location>
        <begin position="625"/>
        <end position="643"/>
    </location>
</feature>
<dbReference type="RefSeq" id="WP_072854299.1">
    <property type="nucleotide sequence ID" value="NZ_FQVI01000028.1"/>
</dbReference>
<dbReference type="AlphaFoldDB" id="A0A1M5BNI7"/>
<dbReference type="Proteomes" id="UP000184245">
    <property type="component" value="Unassembled WGS sequence"/>
</dbReference>
<proteinExistence type="inferred from homology"/>
<dbReference type="Pfam" id="PF02687">
    <property type="entry name" value="FtsX"/>
    <property type="match status" value="1"/>
</dbReference>
<keyword evidence="6" id="KW-0813">Transport</keyword>
<evidence type="ECO:0000313" key="9">
    <source>
        <dbReference type="Proteomes" id="UP000184245"/>
    </source>
</evidence>
<evidence type="ECO:0000256" key="1">
    <source>
        <dbReference type="ARBA" id="ARBA00004651"/>
    </source>
</evidence>
<accession>A0A1M5BNI7</accession>
<dbReference type="PANTHER" id="PTHR46795">
    <property type="entry name" value="ABC TRANSPORTER PERMEASE-RELATED-RELATED"/>
    <property type="match status" value="1"/>
</dbReference>
<dbReference type="EMBL" id="FQVI01000028">
    <property type="protein sequence ID" value="SHF44041.1"/>
    <property type="molecule type" value="Genomic_DNA"/>
</dbReference>
<evidence type="ECO:0000256" key="4">
    <source>
        <dbReference type="ARBA" id="ARBA00022989"/>
    </source>
</evidence>
<dbReference type="PIRSF" id="PIRSF018968">
    <property type="entry name" value="ABC_permease_BceB"/>
    <property type="match status" value="1"/>
</dbReference>
<feature type="transmembrane region" description="Helical" evidence="6">
    <location>
        <begin position="199"/>
        <end position="217"/>
    </location>
</feature>
<keyword evidence="9" id="KW-1185">Reference proteome</keyword>
<feature type="transmembrane region" description="Helical" evidence="6">
    <location>
        <begin position="237"/>
        <end position="260"/>
    </location>
</feature>